<dbReference type="Ensembl" id="ENSPLAT00000028091.1">
    <property type="protein sequence ID" value="ENSPLAP00000018560.1"/>
    <property type="gene ID" value="ENSPLAG00000023235.1"/>
</dbReference>
<reference evidence="1" key="2">
    <citation type="submission" date="2025-09" db="UniProtKB">
        <authorList>
            <consortium name="Ensembl"/>
        </authorList>
    </citation>
    <scope>IDENTIFICATION</scope>
</reference>
<proteinExistence type="predicted"/>
<accession>A0A3B3UYM8</accession>
<keyword evidence="2" id="KW-1185">Reference proteome</keyword>
<protein>
    <submittedName>
        <fullName evidence="1">Uncharacterized protein</fullName>
    </submittedName>
</protein>
<sequence>MFILVLSSTSGQELSQEDIGYLKSLEKEFGHYSKIRHVHIFSAFHKSLKSFGQYVCKRL</sequence>
<dbReference type="Proteomes" id="UP000261500">
    <property type="component" value="Unplaced"/>
</dbReference>
<name>A0A3B3UYM8_9TELE</name>
<evidence type="ECO:0000313" key="1">
    <source>
        <dbReference type="Ensembl" id="ENSPLAP00000018560.1"/>
    </source>
</evidence>
<organism evidence="1 2">
    <name type="scientific">Poecilia latipinna</name>
    <name type="common">sailfin molly</name>
    <dbReference type="NCBI Taxonomy" id="48699"/>
    <lineage>
        <taxon>Eukaryota</taxon>
        <taxon>Metazoa</taxon>
        <taxon>Chordata</taxon>
        <taxon>Craniata</taxon>
        <taxon>Vertebrata</taxon>
        <taxon>Euteleostomi</taxon>
        <taxon>Actinopterygii</taxon>
        <taxon>Neopterygii</taxon>
        <taxon>Teleostei</taxon>
        <taxon>Neoteleostei</taxon>
        <taxon>Acanthomorphata</taxon>
        <taxon>Ovalentaria</taxon>
        <taxon>Atherinomorphae</taxon>
        <taxon>Cyprinodontiformes</taxon>
        <taxon>Poeciliidae</taxon>
        <taxon>Poeciliinae</taxon>
        <taxon>Poecilia</taxon>
    </lineage>
</organism>
<dbReference type="AlphaFoldDB" id="A0A3B3UYM8"/>
<reference evidence="1" key="1">
    <citation type="submission" date="2025-08" db="UniProtKB">
        <authorList>
            <consortium name="Ensembl"/>
        </authorList>
    </citation>
    <scope>IDENTIFICATION</scope>
</reference>
<evidence type="ECO:0000313" key="2">
    <source>
        <dbReference type="Proteomes" id="UP000261500"/>
    </source>
</evidence>